<dbReference type="EMBL" id="LAZR01024209">
    <property type="protein sequence ID" value="KKL75931.1"/>
    <property type="molecule type" value="Genomic_DNA"/>
</dbReference>
<protein>
    <submittedName>
        <fullName evidence="1">Uncharacterized protein</fullName>
    </submittedName>
</protein>
<name>A0A0F9FBS5_9ZZZZ</name>
<sequence length="23" mass="2818">MVQKGYKHDTLREMLCNLFFDDN</sequence>
<gene>
    <name evidence="1" type="ORF">LCGC14_2049970</name>
</gene>
<feature type="non-terminal residue" evidence="1">
    <location>
        <position position="23"/>
    </location>
</feature>
<organism evidence="1">
    <name type="scientific">marine sediment metagenome</name>
    <dbReference type="NCBI Taxonomy" id="412755"/>
    <lineage>
        <taxon>unclassified sequences</taxon>
        <taxon>metagenomes</taxon>
        <taxon>ecological metagenomes</taxon>
    </lineage>
</organism>
<proteinExistence type="predicted"/>
<dbReference type="AlphaFoldDB" id="A0A0F9FBS5"/>
<evidence type="ECO:0000313" key="1">
    <source>
        <dbReference type="EMBL" id="KKL75931.1"/>
    </source>
</evidence>
<accession>A0A0F9FBS5</accession>
<comment type="caution">
    <text evidence="1">The sequence shown here is derived from an EMBL/GenBank/DDBJ whole genome shotgun (WGS) entry which is preliminary data.</text>
</comment>
<reference evidence="1" key="1">
    <citation type="journal article" date="2015" name="Nature">
        <title>Complex archaea that bridge the gap between prokaryotes and eukaryotes.</title>
        <authorList>
            <person name="Spang A."/>
            <person name="Saw J.H."/>
            <person name="Jorgensen S.L."/>
            <person name="Zaremba-Niedzwiedzka K."/>
            <person name="Martijn J."/>
            <person name="Lind A.E."/>
            <person name="van Eijk R."/>
            <person name="Schleper C."/>
            <person name="Guy L."/>
            <person name="Ettema T.J."/>
        </authorList>
    </citation>
    <scope>NUCLEOTIDE SEQUENCE</scope>
</reference>